<dbReference type="RefSeq" id="WP_096806301.1">
    <property type="nucleotide sequence ID" value="NZ_CP022196.1"/>
</dbReference>
<organism evidence="2 3">
    <name type="scientific">Celeribacter ethanolicus</name>
    <dbReference type="NCBI Taxonomy" id="1758178"/>
    <lineage>
        <taxon>Bacteria</taxon>
        <taxon>Pseudomonadati</taxon>
        <taxon>Pseudomonadota</taxon>
        <taxon>Alphaproteobacteria</taxon>
        <taxon>Rhodobacterales</taxon>
        <taxon>Roseobacteraceae</taxon>
        <taxon>Celeribacter</taxon>
    </lineage>
</organism>
<feature type="compositionally biased region" description="Low complexity" evidence="1">
    <location>
        <begin position="20"/>
        <end position="39"/>
    </location>
</feature>
<gene>
    <name evidence="2" type="ORF">CEW89_13955</name>
</gene>
<evidence type="ECO:0000256" key="1">
    <source>
        <dbReference type="SAM" id="MobiDB-lite"/>
    </source>
</evidence>
<dbReference type="AlphaFoldDB" id="A0A291GEX2"/>
<dbReference type="Proteomes" id="UP000217935">
    <property type="component" value="Chromosome"/>
</dbReference>
<accession>A0A291GEX2</accession>
<reference evidence="2 3" key="1">
    <citation type="submission" date="2017-06" db="EMBL/GenBank/DDBJ databases">
        <title>Celeribacter sp. TSPH2 complete genome sequence.</title>
        <authorList>
            <person name="Woo J.-H."/>
            <person name="Kim H.-S."/>
        </authorList>
    </citation>
    <scope>NUCLEOTIDE SEQUENCE [LARGE SCALE GENOMIC DNA]</scope>
    <source>
        <strain evidence="2 3">TSPH2</strain>
    </source>
</reference>
<proteinExistence type="predicted"/>
<dbReference type="Gene3D" id="3.40.390.10">
    <property type="entry name" value="Collagenase (Catalytic Domain)"/>
    <property type="match status" value="1"/>
</dbReference>
<evidence type="ECO:0000313" key="3">
    <source>
        <dbReference type="Proteomes" id="UP000217935"/>
    </source>
</evidence>
<evidence type="ECO:0000313" key="2">
    <source>
        <dbReference type="EMBL" id="ATG48564.1"/>
    </source>
</evidence>
<feature type="region of interest" description="Disordered" evidence="1">
    <location>
        <begin position="1"/>
        <end position="40"/>
    </location>
</feature>
<name>A0A291GEX2_9RHOB</name>
<dbReference type="OrthoDB" id="7846520at2"/>
<dbReference type="GO" id="GO:0008237">
    <property type="term" value="F:metallopeptidase activity"/>
    <property type="evidence" value="ECO:0007669"/>
    <property type="project" value="InterPro"/>
</dbReference>
<keyword evidence="3" id="KW-1185">Reference proteome</keyword>
<protein>
    <submittedName>
        <fullName evidence="2">Uncharacterized protein</fullName>
    </submittedName>
</protein>
<sequence length="401" mass="43446">MTDEPPITPTFVDPPINNRSAPEMPAPEAEGEELPSLPASATMKCCPEASLFNQPLGHSSYYAYDDKTNLADPSSKIYEYWDTDGKGTLPDAGSLSAPEIPSIPTTTPRDGSAWVSVAVGKEATLDAKMLGTGCIPNVTYESKDSEIVKVVTEKPAAETSPCKIKGLAPGTTTIVAKCNGNEIGWVHVWCETQVTLKVKVASIVSEYSRPANYVLADLEAYINDVYRQFLISVSLDDLGAIEVKSPSSAYNNEIGNLLALDKLAVKSTPSARKQYRLFYYINNDGSPPKGLGIVPGGLGAVGPGYAFFDSDVRGAYNTMAHELGHLLDLSHPAHDFTQDNFPAWQQARYLDRNTGALSSSKNSNVLYDDAWNLMGYNGPVSARGSSRVDLRYMQWKKANRS</sequence>
<dbReference type="EMBL" id="CP022196">
    <property type="protein sequence ID" value="ATG48564.1"/>
    <property type="molecule type" value="Genomic_DNA"/>
</dbReference>
<dbReference type="SUPFAM" id="SSF55486">
    <property type="entry name" value="Metalloproteases ('zincins'), catalytic domain"/>
    <property type="match status" value="1"/>
</dbReference>
<dbReference type="KEGG" id="ceh:CEW89_13955"/>
<dbReference type="InterPro" id="IPR024079">
    <property type="entry name" value="MetalloPept_cat_dom_sf"/>
</dbReference>